<feature type="region of interest" description="Disordered" evidence="2">
    <location>
        <begin position="216"/>
        <end position="245"/>
    </location>
</feature>
<organism evidence="5 6">
    <name type="scientific">Lentibacillus kimchii</name>
    <dbReference type="NCBI Taxonomy" id="1542911"/>
    <lineage>
        <taxon>Bacteria</taxon>
        <taxon>Bacillati</taxon>
        <taxon>Bacillota</taxon>
        <taxon>Bacilli</taxon>
        <taxon>Bacillales</taxon>
        <taxon>Bacillaceae</taxon>
        <taxon>Lentibacillus</taxon>
    </lineage>
</organism>
<keyword evidence="1 3" id="KW-0732">Signal</keyword>
<accession>A0ABW2UWW5</accession>
<feature type="domain" description="SLH" evidence="4">
    <location>
        <begin position="475"/>
        <end position="537"/>
    </location>
</feature>
<reference evidence="6" key="1">
    <citation type="journal article" date="2019" name="Int. J. Syst. Evol. Microbiol.">
        <title>The Global Catalogue of Microorganisms (GCM) 10K type strain sequencing project: providing services to taxonomists for standard genome sequencing and annotation.</title>
        <authorList>
            <consortium name="The Broad Institute Genomics Platform"/>
            <consortium name="The Broad Institute Genome Sequencing Center for Infectious Disease"/>
            <person name="Wu L."/>
            <person name="Ma J."/>
        </authorList>
    </citation>
    <scope>NUCLEOTIDE SEQUENCE [LARGE SCALE GENOMIC DNA]</scope>
    <source>
        <strain evidence="6">JCM 30234</strain>
    </source>
</reference>
<dbReference type="PANTHER" id="PTHR43308:SF5">
    <property type="entry name" value="S-LAYER PROTEIN _ PEPTIDOGLYCAN ENDO-BETA-N-ACETYLGLUCOSAMINIDASE"/>
    <property type="match status" value="1"/>
</dbReference>
<feature type="chain" id="PRO_5045693343" evidence="3">
    <location>
        <begin position="30"/>
        <end position="592"/>
    </location>
</feature>
<feature type="compositionally biased region" description="Polar residues" evidence="2">
    <location>
        <begin position="235"/>
        <end position="245"/>
    </location>
</feature>
<protein>
    <submittedName>
        <fullName evidence="5">S-layer homology domain-containing protein</fullName>
    </submittedName>
</protein>
<proteinExistence type="predicted"/>
<evidence type="ECO:0000256" key="3">
    <source>
        <dbReference type="SAM" id="SignalP"/>
    </source>
</evidence>
<dbReference type="PROSITE" id="PS51272">
    <property type="entry name" value="SLH"/>
    <property type="match status" value="2"/>
</dbReference>
<feature type="domain" description="SLH" evidence="4">
    <location>
        <begin position="411"/>
        <end position="474"/>
    </location>
</feature>
<gene>
    <name evidence="5" type="ORF">ACFQU8_07660</name>
</gene>
<feature type="signal peptide" evidence="3">
    <location>
        <begin position="1"/>
        <end position="29"/>
    </location>
</feature>
<dbReference type="InterPro" id="IPR001119">
    <property type="entry name" value="SLH_dom"/>
</dbReference>
<dbReference type="Proteomes" id="UP001596620">
    <property type="component" value="Unassembled WGS sequence"/>
</dbReference>
<sequence length="592" mass="65405">MALFRRTFEKVVVVLIGLLLAAGFMAVQASPAEAQGQPAYTITPDSKTYEGNMMNYSTYNDNTKHYYLLRSYLEQLEETDGGTLILSQGTYTISNTLYVPSNVTIKLQDGAKIVKGNQSGTSQFSASSSIFQFIRPSLAKQDGVYGGYNGEKNIKISGSGDATIDLNGVYGSLAIIAGHNQNVTIENIHFKHMHANHFIEMDATKNAVIRHNTFTDAKPSPKRNKEAINLDTPDQKTNGWSQDWSTYDKTANKNVTIENNVFRDLERAIGTHKYSGGSFHDRIIIRGNTIDTMQKDAIRVMNWRDSVIAGNLIKNVAPSSDHNNRGVLVSGAHNPHFRNNTFVSMPRAMQFMVWQNHGAGSEYDTTYNELSSQNIKDLKTNTIVNGDENFIRNNKKLGEFGKDYTDNIDIQTSRFIDMDQSQSGYDQVVSLMDQGIISGYDDNTFRPYQSISRQHVALMLANALNLSAPADTKAVVSQFEDIDSDHLYAGQIAAMAKADIFSGANGFFKPNENITRSQMATVLVGAMGLEATGEPVELTDIADIGASHRQSVRILAQNKITIGKTNANGDHYYDGTGKLTRTQFAILLKKAM</sequence>
<dbReference type="InterPro" id="IPR011050">
    <property type="entry name" value="Pectin_lyase_fold/virulence"/>
</dbReference>
<evidence type="ECO:0000256" key="1">
    <source>
        <dbReference type="ARBA" id="ARBA00022729"/>
    </source>
</evidence>
<dbReference type="SMART" id="SM00710">
    <property type="entry name" value="PbH1"/>
    <property type="match status" value="4"/>
</dbReference>
<evidence type="ECO:0000313" key="6">
    <source>
        <dbReference type="Proteomes" id="UP001596620"/>
    </source>
</evidence>
<dbReference type="Pfam" id="PF00395">
    <property type="entry name" value="SLH"/>
    <property type="match status" value="2"/>
</dbReference>
<dbReference type="RefSeq" id="WP_382358631.1">
    <property type="nucleotide sequence ID" value="NZ_JBHTGR010000015.1"/>
</dbReference>
<dbReference type="InterPro" id="IPR006626">
    <property type="entry name" value="PbH1"/>
</dbReference>
<dbReference type="InterPro" id="IPR012334">
    <property type="entry name" value="Pectin_lyas_fold"/>
</dbReference>
<keyword evidence="6" id="KW-1185">Reference proteome</keyword>
<comment type="caution">
    <text evidence="5">The sequence shown here is derived from an EMBL/GenBank/DDBJ whole genome shotgun (WGS) entry which is preliminary data.</text>
</comment>
<dbReference type="InterPro" id="IPR051465">
    <property type="entry name" value="Cell_Envelope_Struct_Comp"/>
</dbReference>
<name>A0ABW2UWW5_9BACI</name>
<evidence type="ECO:0000259" key="4">
    <source>
        <dbReference type="PROSITE" id="PS51272"/>
    </source>
</evidence>
<dbReference type="EMBL" id="JBHTGR010000015">
    <property type="protein sequence ID" value="MFC7747111.1"/>
    <property type="molecule type" value="Genomic_DNA"/>
</dbReference>
<evidence type="ECO:0000256" key="2">
    <source>
        <dbReference type="SAM" id="MobiDB-lite"/>
    </source>
</evidence>
<dbReference type="SUPFAM" id="SSF51126">
    <property type="entry name" value="Pectin lyase-like"/>
    <property type="match status" value="1"/>
</dbReference>
<dbReference type="PANTHER" id="PTHR43308">
    <property type="entry name" value="OUTER MEMBRANE PROTEIN ALPHA-RELATED"/>
    <property type="match status" value="1"/>
</dbReference>
<evidence type="ECO:0000313" key="5">
    <source>
        <dbReference type="EMBL" id="MFC7747111.1"/>
    </source>
</evidence>
<dbReference type="Gene3D" id="2.160.20.10">
    <property type="entry name" value="Single-stranded right-handed beta-helix, Pectin lyase-like"/>
    <property type="match status" value="1"/>
</dbReference>